<comment type="function">
    <text evidence="5">One of two assembly initiator proteins, it binds directly to the 5'-end of the 23S rRNA, where it nucleates assembly of the 50S subunit.</text>
</comment>
<comment type="function">
    <text evidence="5">One of the proteins that surrounds the polypeptide exit tunnel on the outside of the subunit.</text>
</comment>
<dbReference type="InterPro" id="IPR008991">
    <property type="entry name" value="Translation_prot_SH3-like_sf"/>
</dbReference>
<feature type="domain" description="KOW" evidence="7">
    <location>
        <begin position="31"/>
        <end position="58"/>
    </location>
</feature>
<comment type="caution">
    <text evidence="8">The sequence shown here is derived from an EMBL/GenBank/DDBJ whole genome shotgun (WGS) entry which is preliminary data.</text>
</comment>
<dbReference type="HAMAP" id="MF_01326_B">
    <property type="entry name" value="Ribosomal_uL24_B"/>
    <property type="match status" value="1"/>
</dbReference>
<evidence type="ECO:0000256" key="3">
    <source>
        <dbReference type="ARBA" id="ARBA00023274"/>
    </source>
</evidence>
<dbReference type="PROSITE" id="PS01108">
    <property type="entry name" value="RIBOSOMAL_L24"/>
    <property type="match status" value="1"/>
</dbReference>
<dbReference type="InterPro" id="IPR005825">
    <property type="entry name" value="Ribosomal_uL24_CS"/>
</dbReference>
<dbReference type="PANTHER" id="PTHR12903">
    <property type="entry name" value="MITOCHONDRIAL RIBOSOMAL PROTEIN L24"/>
    <property type="match status" value="1"/>
</dbReference>
<dbReference type="InterPro" id="IPR057264">
    <property type="entry name" value="Ribosomal_uL24_C"/>
</dbReference>
<dbReference type="InterPro" id="IPR041988">
    <property type="entry name" value="Ribosomal_uL24_KOW"/>
</dbReference>
<dbReference type="GO" id="GO:0005840">
    <property type="term" value="C:ribosome"/>
    <property type="evidence" value="ECO:0007669"/>
    <property type="project" value="UniProtKB-KW"/>
</dbReference>
<evidence type="ECO:0000256" key="2">
    <source>
        <dbReference type="ARBA" id="ARBA00022980"/>
    </source>
</evidence>
<evidence type="ECO:0000256" key="5">
    <source>
        <dbReference type="HAMAP-Rule" id="MF_01326"/>
    </source>
</evidence>
<comment type="subunit">
    <text evidence="5">Part of the 50S ribosomal subunit.</text>
</comment>
<dbReference type="InterPro" id="IPR014722">
    <property type="entry name" value="Rib_uL2_dom2"/>
</dbReference>
<dbReference type="Gene3D" id="2.30.30.30">
    <property type="match status" value="1"/>
</dbReference>
<name>A0ABT0CAJ2_THEVL</name>
<dbReference type="Proteomes" id="UP000830835">
    <property type="component" value="Unassembled WGS sequence"/>
</dbReference>
<dbReference type="InterPro" id="IPR003256">
    <property type="entry name" value="Ribosomal_uL24"/>
</dbReference>
<proteinExistence type="inferred from homology"/>
<protein>
    <recommendedName>
        <fullName evidence="4 5">Large ribosomal subunit protein uL24</fullName>
    </recommendedName>
</protein>
<evidence type="ECO:0000313" key="8">
    <source>
        <dbReference type="EMBL" id="MCJ2542798.1"/>
    </source>
</evidence>
<reference evidence="8" key="1">
    <citation type="submission" date="2021-02" db="EMBL/GenBank/DDBJ databases">
        <title>The CRISPR/cas machinery reduction and long-range gene transfer in the hot spring cyanobacterium Synechococcus.</title>
        <authorList>
            <person name="Dvorak P."/>
            <person name="Jahodarova E."/>
            <person name="Hasler P."/>
            <person name="Poulickova A."/>
        </authorList>
    </citation>
    <scope>NUCLEOTIDE SEQUENCE</scope>
    <source>
        <strain evidence="8">Rupite</strain>
    </source>
</reference>
<sequence length="132" mass="14996">MARPLKPSQIRRLTERPGIRKHRNGLRYKMRIKQGDTVQVISGDDKGKIGEVLRAFPERNMVLVEGVNIVTYHRKPQREGESGTIETKEAPIPVCKVMAYSKKQEVASRIGYQITADGRKVRVLKKTGEILD</sequence>
<evidence type="ECO:0000313" key="9">
    <source>
        <dbReference type="Proteomes" id="UP000830835"/>
    </source>
</evidence>
<keyword evidence="5" id="KW-0699">rRNA-binding</keyword>
<keyword evidence="3 5" id="KW-0687">Ribonucleoprotein</keyword>
<dbReference type="Pfam" id="PF00467">
    <property type="entry name" value="KOW"/>
    <property type="match status" value="1"/>
</dbReference>
<evidence type="ECO:0000259" key="7">
    <source>
        <dbReference type="SMART" id="SM00739"/>
    </source>
</evidence>
<comment type="similarity">
    <text evidence="1 5 6">Belongs to the universal ribosomal protein uL24 family.</text>
</comment>
<keyword evidence="5" id="KW-0694">RNA-binding</keyword>
<dbReference type="EMBL" id="JAFIRA010000016">
    <property type="protein sequence ID" value="MCJ2542798.1"/>
    <property type="molecule type" value="Genomic_DNA"/>
</dbReference>
<keyword evidence="9" id="KW-1185">Reference proteome</keyword>
<dbReference type="RefSeq" id="WP_244350078.1">
    <property type="nucleotide sequence ID" value="NZ_JAFIRA010000016.1"/>
</dbReference>
<dbReference type="SUPFAM" id="SSF50104">
    <property type="entry name" value="Translation proteins SH3-like domain"/>
    <property type="match status" value="1"/>
</dbReference>
<organism evidence="8 9">
    <name type="scientific">Thermostichus vulcanus str. 'Rupite'</name>
    <dbReference type="NCBI Taxonomy" id="2813851"/>
    <lineage>
        <taxon>Bacteria</taxon>
        <taxon>Bacillati</taxon>
        <taxon>Cyanobacteriota</taxon>
        <taxon>Cyanophyceae</taxon>
        <taxon>Thermostichales</taxon>
        <taxon>Thermostichaceae</taxon>
        <taxon>Thermostichus</taxon>
    </lineage>
</organism>
<dbReference type="NCBIfam" id="TIGR01079">
    <property type="entry name" value="rplX_bact"/>
    <property type="match status" value="1"/>
</dbReference>
<gene>
    <name evidence="5" type="primary">rplX</name>
    <name evidence="5" type="synonym">rpl24</name>
    <name evidence="8" type="ORF">JX360_07735</name>
</gene>
<dbReference type="CDD" id="cd06089">
    <property type="entry name" value="KOW_RPL26"/>
    <property type="match status" value="1"/>
</dbReference>
<evidence type="ECO:0000256" key="1">
    <source>
        <dbReference type="ARBA" id="ARBA00010618"/>
    </source>
</evidence>
<keyword evidence="2 5" id="KW-0689">Ribosomal protein</keyword>
<evidence type="ECO:0000256" key="6">
    <source>
        <dbReference type="RuleBase" id="RU003477"/>
    </source>
</evidence>
<evidence type="ECO:0000256" key="4">
    <source>
        <dbReference type="ARBA" id="ARBA00035206"/>
    </source>
</evidence>
<dbReference type="Pfam" id="PF17136">
    <property type="entry name" value="ribosomal_L24"/>
    <property type="match status" value="1"/>
</dbReference>
<dbReference type="SMART" id="SM00739">
    <property type="entry name" value="KOW"/>
    <property type="match status" value="1"/>
</dbReference>
<accession>A0ABT0CAJ2</accession>
<dbReference type="InterPro" id="IPR005824">
    <property type="entry name" value="KOW"/>
</dbReference>